<feature type="region of interest" description="Disordered" evidence="1">
    <location>
        <begin position="1"/>
        <end position="29"/>
    </location>
</feature>
<comment type="caution">
    <text evidence="2">The sequence shown here is derived from an EMBL/GenBank/DDBJ whole genome shotgun (WGS) entry which is preliminary data.</text>
</comment>
<evidence type="ECO:0000313" key="2">
    <source>
        <dbReference type="EMBL" id="EJU07118.1"/>
    </source>
</evidence>
<feature type="compositionally biased region" description="Polar residues" evidence="1">
    <location>
        <begin position="16"/>
        <end position="29"/>
    </location>
</feature>
<evidence type="ECO:0000313" key="3">
    <source>
        <dbReference type="Proteomes" id="UP000004829"/>
    </source>
</evidence>
<dbReference type="Proteomes" id="UP000004829">
    <property type="component" value="Unassembled WGS sequence"/>
</dbReference>
<keyword evidence="3" id="KW-1185">Reference proteome</keyword>
<reference evidence="3" key="1">
    <citation type="journal article" date="2012" name="J. Bacteriol.">
        <title>Draft Genome Sequence of Fusobacterium nucleatum ChDC F128, Isolated from a Periodontitis Lesion.</title>
        <authorList>
            <person name="Park S.N."/>
            <person name="Kong S.W."/>
            <person name="Kim H.S."/>
            <person name="Park M.S."/>
            <person name="Lee J.W."/>
            <person name="Cho E."/>
            <person name="Lim Y.K."/>
            <person name="Choi M.H."/>
            <person name="Chang Y.H."/>
            <person name="Shin J.H."/>
            <person name="Park H.S."/>
            <person name="Choi S.H."/>
            <person name="Kook J.K."/>
        </authorList>
    </citation>
    <scope>NUCLEOTIDE SEQUENCE [LARGE SCALE GENOMIC DNA]</scope>
    <source>
        <strain evidence="3">ChDC F128</strain>
    </source>
</reference>
<evidence type="ECO:0000256" key="1">
    <source>
        <dbReference type="SAM" id="MobiDB-lite"/>
    </source>
</evidence>
<name>A0ABN0GYS4_9FUSO</name>
<dbReference type="EMBL" id="ALVD01000007">
    <property type="protein sequence ID" value="EJU07118.1"/>
    <property type="molecule type" value="Genomic_DNA"/>
</dbReference>
<organism evidence="2 3">
    <name type="scientific">Fusobacterium hwasookii ChDC F128</name>
    <dbReference type="NCBI Taxonomy" id="1216362"/>
    <lineage>
        <taxon>Bacteria</taxon>
        <taxon>Fusobacteriati</taxon>
        <taxon>Fusobacteriota</taxon>
        <taxon>Fusobacteriia</taxon>
        <taxon>Fusobacteriales</taxon>
        <taxon>Fusobacteriaceae</taxon>
        <taxon>Fusobacterium</taxon>
    </lineage>
</organism>
<accession>A0ABN0GYS4</accession>
<gene>
    <name evidence="2" type="ORF">B437_08943</name>
</gene>
<sequence>MGSTKGGSISIAPNGMPNSISANYSQTNGQRKYVDDPTTFIIGEGSNLKVGKVENTAGAIGTTGSGKLSRDTLNKSLGVK</sequence>
<protein>
    <submittedName>
        <fullName evidence="2">Hemolysin</fullName>
    </submittedName>
</protein>
<feature type="region of interest" description="Disordered" evidence="1">
    <location>
        <begin position="57"/>
        <end position="80"/>
    </location>
</feature>
<proteinExistence type="predicted"/>